<reference evidence="1 2" key="1">
    <citation type="submission" date="2015-01" db="EMBL/GenBank/DDBJ databases">
        <title>Evolution of Trichinella species and genotypes.</title>
        <authorList>
            <person name="Korhonen P.K."/>
            <person name="Edoardo P."/>
            <person name="Giuseppe L.R."/>
            <person name="Gasser R.B."/>
        </authorList>
    </citation>
    <scope>NUCLEOTIDE SEQUENCE [LARGE SCALE GENOMIC DNA]</scope>
    <source>
        <strain evidence="1">ISS1029</strain>
    </source>
</reference>
<dbReference type="Proteomes" id="UP000055024">
    <property type="component" value="Unassembled WGS sequence"/>
</dbReference>
<evidence type="ECO:0000313" key="2">
    <source>
        <dbReference type="Proteomes" id="UP000055024"/>
    </source>
</evidence>
<keyword evidence="2" id="KW-1185">Reference proteome</keyword>
<evidence type="ECO:0000313" key="1">
    <source>
        <dbReference type="EMBL" id="KRZ01712.1"/>
    </source>
</evidence>
<accession>A0A0V1GU38</accession>
<protein>
    <submittedName>
        <fullName evidence="1">Uncharacterized protein</fullName>
    </submittedName>
</protein>
<dbReference type="AlphaFoldDB" id="A0A0V1GU38"/>
<proteinExistence type="predicted"/>
<sequence length="217" mass="24512">MHSSLGESGCEIIIASSSIDSSRVNDLQVLSNCTGQLGVPKRSRCLFSWPRVCSTSRTRRNMGVEILFRDDSRYDRGTDSYRDSSTLNRKTISLLLSTIQGNLLCHQQSITLTSPLAIYSFRVTVVDLDCYAHGKSEGGFNLQMTKVFFVTLMSKARTILTRLCDCLFADRLYGARQELANELSLLQLNKIKFYGTHCFWISTTILELFKITHTGHF</sequence>
<dbReference type="EMBL" id="JYDP01000266">
    <property type="protein sequence ID" value="KRZ01712.1"/>
    <property type="molecule type" value="Genomic_DNA"/>
</dbReference>
<comment type="caution">
    <text evidence="1">The sequence shown here is derived from an EMBL/GenBank/DDBJ whole genome shotgun (WGS) entry which is preliminary data.</text>
</comment>
<organism evidence="1 2">
    <name type="scientific">Trichinella zimbabwensis</name>
    <dbReference type="NCBI Taxonomy" id="268475"/>
    <lineage>
        <taxon>Eukaryota</taxon>
        <taxon>Metazoa</taxon>
        <taxon>Ecdysozoa</taxon>
        <taxon>Nematoda</taxon>
        <taxon>Enoplea</taxon>
        <taxon>Dorylaimia</taxon>
        <taxon>Trichinellida</taxon>
        <taxon>Trichinellidae</taxon>
        <taxon>Trichinella</taxon>
    </lineage>
</organism>
<name>A0A0V1GU38_9BILA</name>
<gene>
    <name evidence="1" type="ORF">T11_12308</name>
</gene>